<dbReference type="STRING" id="291169.A9E74_01965"/>
<keyword evidence="2" id="KW-1185">Reference proteome</keyword>
<proteinExistence type="predicted"/>
<comment type="caution">
    <text evidence="1">The sequence shown here is derived from an EMBL/GenBank/DDBJ whole genome shotgun (WGS) entry which is preliminary data.</text>
</comment>
<dbReference type="RefSeq" id="WP_069296389.1">
    <property type="nucleotide sequence ID" value="NZ_MCRI01000022.1"/>
</dbReference>
<gene>
    <name evidence="1" type="ORF">A9E74_01965</name>
</gene>
<name>A0A1E3GQL6_9GAMM</name>
<evidence type="ECO:0000313" key="2">
    <source>
        <dbReference type="Proteomes" id="UP000094379"/>
    </source>
</evidence>
<sequence length="112" mass="12630">MVYIERDENGQIIGVFNAPQSEGSQYISPQAPELLEFLGQSNRHEDIQTILTASDMAMVRVIEDLVGTLIDKGVILFTDLPEAAQQKLVQRKKIRHHLNSLENLMNEDEGLL</sequence>
<dbReference type="EMBL" id="MCRI01000022">
    <property type="protein sequence ID" value="ODN66317.1"/>
    <property type="molecule type" value="Genomic_DNA"/>
</dbReference>
<evidence type="ECO:0008006" key="3">
    <source>
        <dbReference type="Google" id="ProtNLM"/>
    </source>
</evidence>
<organism evidence="1 2">
    <name type="scientific">Methylophaga muralis</name>
    <dbReference type="NCBI Taxonomy" id="291169"/>
    <lineage>
        <taxon>Bacteria</taxon>
        <taxon>Pseudomonadati</taxon>
        <taxon>Pseudomonadota</taxon>
        <taxon>Gammaproteobacteria</taxon>
        <taxon>Thiotrichales</taxon>
        <taxon>Piscirickettsiaceae</taxon>
        <taxon>Methylophaga</taxon>
    </lineage>
</organism>
<dbReference type="AlphaFoldDB" id="A0A1E3GQL6"/>
<protein>
    <recommendedName>
        <fullName evidence="3">Tryptophan synthase subunit beta like protein</fullName>
    </recommendedName>
</protein>
<evidence type="ECO:0000313" key="1">
    <source>
        <dbReference type="EMBL" id="ODN66317.1"/>
    </source>
</evidence>
<dbReference type="PATRIC" id="fig|291169.3.peg.1974"/>
<accession>A0A1E3GQL6</accession>
<reference evidence="1 2" key="1">
    <citation type="submission" date="2016-07" db="EMBL/GenBank/DDBJ databases">
        <title>Draft Genome Sequence of Methylophaga muralis Bur 1.</title>
        <authorList>
            <person name="Vasilenko O.V."/>
            <person name="Doronina N.V."/>
            <person name="Shmareva M.N."/>
            <person name="Tarlachkov S.V."/>
            <person name="Mustakhimov I."/>
            <person name="Trotsenko Y.A."/>
        </authorList>
    </citation>
    <scope>NUCLEOTIDE SEQUENCE [LARGE SCALE GENOMIC DNA]</scope>
    <source>
        <strain evidence="1 2">Bur 1</strain>
    </source>
</reference>
<dbReference type="Proteomes" id="UP000094379">
    <property type="component" value="Unassembled WGS sequence"/>
</dbReference>